<reference evidence="2" key="1">
    <citation type="submission" date="2019-06" db="EMBL/GenBank/DDBJ databases">
        <authorList>
            <consortium name="Wellcome Sanger Institute Data Sharing"/>
        </authorList>
    </citation>
    <scope>NUCLEOTIDE SEQUENCE [LARGE SCALE GENOMIC DNA]</scope>
</reference>
<evidence type="ECO:0000256" key="1">
    <source>
        <dbReference type="SAM" id="Phobius"/>
    </source>
</evidence>
<keyword evidence="3" id="KW-1185">Reference proteome</keyword>
<organism evidence="2 3">
    <name type="scientific">Myripristis murdjan</name>
    <name type="common">pinecone soldierfish</name>
    <dbReference type="NCBI Taxonomy" id="586833"/>
    <lineage>
        <taxon>Eukaryota</taxon>
        <taxon>Metazoa</taxon>
        <taxon>Chordata</taxon>
        <taxon>Craniata</taxon>
        <taxon>Vertebrata</taxon>
        <taxon>Euteleostomi</taxon>
        <taxon>Actinopterygii</taxon>
        <taxon>Neopterygii</taxon>
        <taxon>Teleostei</taxon>
        <taxon>Neoteleostei</taxon>
        <taxon>Acanthomorphata</taxon>
        <taxon>Holocentriformes</taxon>
        <taxon>Holocentridae</taxon>
        <taxon>Myripristis</taxon>
    </lineage>
</organism>
<name>A0A667ZBT9_9TELE</name>
<feature type="transmembrane region" description="Helical" evidence="1">
    <location>
        <begin position="16"/>
        <end position="42"/>
    </location>
</feature>
<dbReference type="InParanoid" id="A0A667ZBT9"/>
<proteinExistence type="predicted"/>
<dbReference type="Ensembl" id="ENSMMDT00005036803.1">
    <property type="protein sequence ID" value="ENSMMDP00005036018.1"/>
    <property type="gene ID" value="ENSMMDG00005016886.1"/>
</dbReference>
<sequence>MADFGDILITIGDFGLFQWILLLALGLPNFVVPLLFGSLVFIQFDPDRHCNTDWILKAGPNLTTEEQLNLTLPREKDGSFSKCQMFVPVDWDIDTIREYGLNETTGCQSGWKYDRTLFEATIVTDVSGKKLCFLSVLHPRVHYLCLLQDWSQTSHSDSSGNNVHIYYNDRDIPQLLLIYSLPVHGGGWNGRL</sequence>
<reference evidence="2" key="2">
    <citation type="submission" date="2025-08" db="UniProtKB">
        <authorList>
            <consortium name="Ensembl"/>
        </authorList>
    </citation>
    <scope>IDENTIFICATION</scope>
</reference>
<keyword evidence="1" id="KW-0472">Membrane</keyword>
<dbReference type="Proteomes" id="UP000472263">
    <property type="component" value="Chromosome 17"/>
</dbReference>
<evidence type="ECO:0000313" key="2">
    <source>
        <dbReference type="Ensembl" id="ENSMMDP00005036018.1"/>
    </source>
</evidence>
<dbReference type="AlphaFoldDB" id="A0A667ZBT9"/>
<keyword evidence="1" id="KW-0812">Transmembrane</keyword>
<accession>A0A667ZBT9</accession>
<dbReference type="GeneTree" id="ENSGT00940000154607"/>
<protein>
    <submittedName>
        <fullName evidence="2">Uncharacterized protein</fullName>
    </submittedName>
</protein>
<evidence type="ECO:0000313" key="3">
    <source>
        <dbReference type="Proteomes" id="UP000472263"/>
    </source>
</evidence>
<keyword evidence="1" id="KW-1133">Transmembrane helix</keyword>
<reference evidence="2" key="3">
    <citation type="submission" date="2025-09" db="UniProtKB">
        <authorList>
            <consortium name="Ensembl"/>
        </authorList>
    </citation>
    <scope>IDENTIFICATION</scope>
</reference>